<keyword evidence="2" id="KW-1185">Reference proteome</keyword>
<gene>
    <name evidence="1" type="ORF">SEVIR_4G024101v2</name>
</gene>
<reference evidence="1" key="1">
    <citation type="submission" date="2019-03" db="EMBL/GenBank/DDBJ databases">
        <title>WGS assembly of Setaria viridis.</title>
        <authorList>
            <person name="Huang P."/>
            <person name="Jenkins J."/>
            <person name="Grimwood J."/>
            <person name="Barry K."/>
            <person name="Healey A."/>
            <person name="Mamidi S."/>
            <person name="Sreedasyam A."/>
            <person name="Shu S."/>
            <person name="Feldman M."/>
            <person name="Wu J."/>
            <person name="Yu Y."/>
            <person name="Chen C."/>
            <person name="Johnson J."/>
            <person name="Rokhsar D."/>
            <person name="Baxter I."/>
            <person name="Schmutz J."/>
            <person name="Brutnell T."/>
            <person name="Kellogg E."/>
        </authorList>
    </citation>
    <scope>NUCLEOTIDE SEQUENCE [LARGE SCALE GENOMIC DNA]</scope>
</reference>
<dbReference type="Gramene" id="TKW19499">
    <property type="protein sequence ID" value="TKW19499"/>
    <property type="gene ID" value="SEVIR_4G024101v2"/>
</dbReference>
<organism evidence="1 2">
    <name type="scientific">Setaria viridis</name>
    <name type="common">Green bristlegrass</name>
    <name type="synonym">Setaria italica subsp. viridis</name>
    <dbReference type="NCBI Taxonomy" id="4556"/>
    <lineage>
        <taxon>Eukaryota</taxon>
        <taxon>Viridiplantae</taxon>
        <taxon>Streptophyta</taxon>
        <taxon>Embryophyta</taxon>
        <taxon>Tracheophyta</taxon>
        <taxon>Spermatophyta</taxon>
        <taxon>Magnoliopsida</taxon>
        <taxon>Liliopsida</taxon>
        <taxon>Poales</taxon>
        <taxon>Poaceae</taxon>
        <taxon>PACMAD clade</taxon>
        <taxon>Panicoideae</taxon>
        <taxon>Panicodae</taxon>
        <taxon>Paniceae</taxon>
        <taxon>Cenchrinae</taxon>
        <taxon>Setaria</taxon>
    </lineage>
</organism>
<evidence type="ECO:0000313" key="1">
    <source>
        <dbReference type="EMBL" id="TKW19499.1"/>
    </source>
</evidence>
<name>A0A4U6UYV5_SETVI</name>
<sequence>MYVHNTKCKAITKCGCELDFQQIRNKEIFELLQHSITSLTFCERTV</sequence>
<dbReference type="EMBL" id="CM016555">
    <property type="protein sequence ID" value="TKW19499.1"/>
    <property type="molecule type" value="Genomic_DNA"/>
</dbReference>
<protein>
    <submittedName>
        <fullName evidence="1">Uncharacterized protein</fullName>
    </submittedName>
</protein>
<evidence type="ECO:0000313" key="2">
    <source>
        <dbReference type="Proteomes" id="UP000298652"/>
    </source>
</evidence>
<dbReference type="Proteomes" id="UP000298652">
    <property type="component" value="Chromosome 4"/>
</dbReference>
<accession>A0A4U6UYV5</accession>
<dbReference type="AlphaFoldDB" id="A0A4U6UYV5"/>
<proteinExistence type="predicted"/>